<gene>
    <name evidence="4" type="ORF">B0I10_11644</name>
</gene>
<dbReference type="Proteomes" id="UP000249518">
    <property type="component" value="Unassembled WGS sequence"/>
</dbReference>
<evidence type="ECO:0000313" key="4">
    <source>
        <dbReference type="EMBL" id="RAR46640.1"/>
    </source>
</evidence>
<feature type="domain" description="Secretion system C-terminal sorting" evidence="3">
    <location>
        <begin position="479"/>
        <end position="543"/>
    </location>
</feature>
<dbReference type="Pfam" id="PF18962">
    <property type="entry name" value="Por_Secre_tail"/>
    <property type="match status" value="1"/>
</dbReference>
<name>A0A328WK77_9FLAO</name>
<keyword evidence="2" id="KW-0472">Membrane</keyword>
<dbReference type="InterPro" id="IPR011047">
    <property type="entry name" value="Quinoprotein_ADH-like_sf"/>
</dbReference>
<evidence type="ECO:0000259" key="3">
    <source>
        <dbReference type="Pfam" id="PF18962"/>
    </source>
</evidence>
<dbReference type="NCBIfam" id="TIGR04183">
    <property type="entry name" value="Por_Secre_tail"/>
    <property type="match status" value="1"/>
</dbReference>
<sequence length="545" mass="58198">MKICEKQYIIKLYNQLTVLLVVFFLCSSCLLYAQVPPIEWKVCLGGTGTEAGTFNFALPVLQTSDGGYIAAGNARTNNGIVQGIHSGSLDMWVVKTDSQGNFQWQNCLGSQGSESATSMVQTTDGGYIVAGYTTVSGGDVTGHHGSGDMWIVKLNAVGTISWQKCIGGTGNEIAHSIKQTTDGGYIVAGTADFNQGMVSGHHAPSQTSDMWVVKLDSLGNLVWQKCLGGSGEDIAYSVAQTADGGYIVAGTTETKNNGDVTGNHTYYDVGSASYKASVDYWVVKLDSLGNLVWQKCLGGTGEDIAFSVQPTADGGYIVAGRTDSTNGDVSVSIGNRDAWIVKLNGIGEILWQKSYGGTNNDIANFIQQTTDGGYIIAATTLSNDGDITENKGQSDYWIVKIDSSGTLQWQKTLGGSRVDTAYCVAQTADSGYIVAGVTRSLNGDVVGLHYNVDATDFWLVKFGPDTLSNEEFTKPVVTLYPNPVQDKLQLSTTIKTIKVIDIYGKTLQIFTNVSEISLSHLANGIYLLTLEDENGTTTTQKVVKK</sequence>
<proteinExistence type="predicted"/>
<dbReference type="SUPFAM" id="SSF50998">
    <property type="entry name" value="Quinoprotein alcohol dehydrogenase-like"/>
    <property type="match status" value="1"/>
</dbReference>
<keyword evidence="2" id="KW-0812">Transmembrane</keyword>
<organism evidence="4 5">
    <name type="scientific">Flavobacterium lacus</name>
    <dbReference type="NCBI Taxonomy" id="1353778"/>
    <lineage>
        <taxon>Bacteria</taxon>
        <taxon>Pseudomonadati</taxon>
        <taxon>Bacteroidota</taxon>
        <taxon>Flavobacteriia</taxon>
        <taxon>Flavobacteriales</taxon>
        <taxon>Flavobacteriaceae</taxon>
        <taxon>Flavobacterium</taxon>
    </lineage>
</organism>
<dbReference type="AlphaFoldDB" id="A0A328WK77"/>
<dbReference type="RefSeq" id="WP_112087130.1">
    <property type="nucleotide sequence ID" value="NZ_QLSV01000016.1"/>
</dbReference>
<evidence type="ECO:0000313" key="5">
    <source>
        <dbReference type="Proteomes" id="UP000249518"/>
    </source>
</evidence>
<feature type="transmembrane region" description="Helical" evidence="2">
    <location>
        <begin position="12"/>
        <end position="33"/>
    </location>
</feature>
<keyword evidence="1" id="KW-0732">Signal</keyword>
<dbReference type="EMBL" id="QLSV01000016">
    <property type="protein sequence ID" value="RAR46640.1"/>
    <property type="molecule type" value="Genomic_DNA"/>
</dbReference>
<reference evidence="4 5" key="1">
    <citation type="submission" date="2018-06" db="EMBL/GenBank/DDBJ databases">
        <title>Genomic Encyclopedia of Type Strains, Phase III (KMG-III): the genomes of soil and plant-associated and newly described type strains.</title>
        <authorList>
            <person name="Whitman W."/>
        </authorList>
    </citation>
    <scope>NUCLEOTIDE SEQUENCE [LARGE SCALE GENOMIC DNA]</scope>
    <source>
        <strain evidence="4 5">CGMCC 1.12504</strain>
    </source>
</reference>
<dbReference type="InterPro" id="IPR026444">
    <property type="entry name" value="Secre_tail"/>
</dbReference>
<comment type="caution">
    <text evidence="4">The sequence shown here is derived from an EMBL/GenBank/DDBJ whole genome shotgun (WGS) entry which is preliminary data.</text>
</comment>
<accession>A0A328WK77</accession>
<dbReference type="PANTHER" id="PTHR42754">
    <property type="entry name" value="ENDOGLUCANASE"/>
    <property type="match status" value="1"/>
</dbReference>
<dbReference type="OrthoDB" id="9811934at2"/>
<evidence type="ECO:0000256" key="2">
    <source>
        <dbReference type="SAM" id="Phobius"/>
    </source>
</evidence>
<keyword evidence="5" id="KW-1185">Reference proteome</keyword>
<protein>
    <submittedName>
        <fullName evidence="4">Putative secreted protein (Por secretion system target)</fullName>
    </submittedName>
</protein>
<keyword evidence="2" id="KW-1133">Transmembrane helix</keyword>
<evidence type="ECO:0000256" key="1">
    <source>
        <dbReference type="ARBA" id="ARBA00022729"/>
    </source>
</evidence>
<dbReference type="PANTHER" id="PTHR42754:SF1">
    <property type="entry name" value="LIPOPROTEIN"/>
    <property type="match status" value="1"/>
</dbReference>